<name>A0A195F6P9_9HYME</name>
<evidence type="ECO:0000313" key="2">
    <source>
        <dbReference type="Proteomes" id="UP000078541"/>
    </source>
</evidence>
<protein>
    <submittedName>
        <fullName evidence="1">Uncharacterized protein</fullName>
    </submittedName>
</protein>
<proteinExistence type="predicted"/>
<dbReference type="AlphaFoldDB" id="A0A195F6P9"/>
<accession>A0A195F6P9</accession>
<sequence length="104" mass="11788">MLAIVKAVERFHEGELLASKTPTIPLAVVHVDHFGPLGRLVLIRDSAIKPGENRKLELPYKDPYLMAKILNKNKYIIRDIPRLNIRNQTILVQELVAGLNQVLD</sequence>
<organism evidence="1 2">
    <name type="scientific">Trachymyrmex septentrionalis</name>
    <dbReference type="NCBI Taxonomy" id="34720"/>
    <lineage>
        <taxon>Eukaryota</taxon>
        <taxon>Metazoa</taxon>
        <taxon>Ecdysozoa</taxon>
        <taxon>Arthropoda</taxon>
        <taxon>Hexapoda</taxon>
        <taxon>Insecta</taxon>
        <taxon>Pterygota</taxon>
        <taxon>Neoptera</taxon>
        <taxon>Endopterygota</taxon>
        <taxon>Hymenoptera</taxon>
        <taxon>Apocrita</taxon>
        <taxon>Aculeata</taxon>
        <taxon>Formicoidea</taxon>
        <taxon>Formicidae</taxon>
        <taxon>Myrmicinae</taxon>
        <taxon>Trachymyrmex</taxon>
    </lineage>
</organism>
<keyword evidence="2" id="KW-1185">Reference proteome</keyword>
<gene>
    <name evidence="1" type="ORF">ALC56_09658</name>
</gene>
<reference evidence="1 2" key="1">
    <citation type="submission" date="2016-03" db="EMBL/GenBank/DDBJ databases">
        <title>Trachymyrmex septentrionalis WGS genome.</title>
        <authorList>
            <person name="Nygaard S."/>
            <person name="Hu H."/>
            <person name="Boomsma J."/>
            <person name="Zhang G."/>
        </authorList>
    </citation>
    <scope>NUCLEOTIDE SEQUENCE [LARGE SCALE GENOMIC DNA]</scope>
    <source>
        <strain evidence="1">Tsep2-gDNA-1</strain>
        <tissue evidence="1">Whole body</tissue>
    </source>
</reference>
<dbReference type="STRING" id="34720.A0A195F6P9"/>
<dbReference type="EMBL" id="KQ981768">
    <property type="protein sequence ID" value="KYN35867.1"/>
    <property type="molecule type" value="Genomic_DNA"/>
</dbReference>
<evidence type="ECO:0000313" key="1">
    <source>
        <dbReference type="EMBL" id="KYN35867.1"/>
    </source>
</evidence>
<dbReference type="Proteomes" id="UP000078541">
    <property type="component" value="Unassembled WGS sequence"/>
</dbReference>